<protein>
    <recommendedName>
        <fullName evidence="9">DNA-directed RNA polymerase III subunit RPC6</fullName>
    </recommendedName>
</protein>
<evidence type="ECO:0000256" key="4">
    <source>
        <dbReference type="ARBA" id="ARBA00023163"/>
    </source>
</evidence>
<proteinExistence type="inferred from homology"/>
<dbReference type="InterPro" id="IPR036390">
    <property type="entry name" value="WH_DNA-bd_sf"/>
</dbReference>
<reference evidence="7" key="1">
    <citation type="submission" date="2023-06" db="EMBL/GenBank/DDBJ databases">
        <authorList>
            <person name="Delattre M."/>
        </authorList>
    </citation>
    <scope>NUCLEOTIDE SEQUENCE</scope>
    <source>
        <strain evidence="7">AF72</strain>
    </source>
</reference>
<dbReference type="AlphaFoldDB" id="A0AA36CU82"/>
<keyword evidence="5" id="KW-0539">Nucleus</keyword>
<dbReference type="EMBL" id="CATQJA010002626">
    <property type="protein sequence ID" value="CAJ0574061.1"/>
    <property type="molecule type" value="Genomic_DNA"/>
</dbReference>
<dbReference type="FunFam" id="1.10.10.10:FF:000116">
    <property type="entry name" value="DNA-directed RNA polymerase III subunit RPC6"/>
    <property type="match status" value="1"/>
</dbReference>
<dbReference type="InterPro" id="IPR007832">
    <property type="entry name" value="RNA_pol_Rpc34"/>
</dbReference>
<dbReference type="Gene3D" id="1.10.10.10">
    <property type="entry name" value="Winged helix-like DNA-binding domain superfamily/Winged helix DNA-binding domain"/>
    <property type="match status" value="2"/>
</dbReference>
<evidence type="ECO:0000313" key="7">
    <source>
        <dbReference type="EMBL" id="CAJ0574061.1"/>
    </source>
</evidence>
<dbReference type="GO" id="GO:0006383">
    <property type="term" value="P:transcription by RNA polymerase III"/>
    <property type="evidence" value="ECO:0007669"/>
    <property type="project" value="InterPro"/>
</dbReference>
<dbReference type="GO" id="GO:0005666">
    <property type="term" value="C:RNA polymerase III complex"/>
    <property type="evidence" value="ECO:0007669"/>
    <property type="project" value="InterPro"/>
</dbReference>
<feature type="non-terminal residue" evidence="7">
    <location>
        <position position="299"/>
    </location>
</feature>
<evidence type="ECO:0000256" key="1">
    <source>
        <dbReference type="ARBA" id="ARBA00004123"/>
    </source>
</evidence>
<evidence type="ECO:0000256" key="5">
    <source>
        <dbReference type="ARBA" id="ARBA00023242"/>
    </source>
</evidence>
<name>A0AA36CU82_9BILA</name>
<keyword evidence="3" id="KW-0240">DNA-directed RNA polymerase</keyword>
<accession>A0AA36CU82</accession>
<evidence type="ECO:0000313" key="8">
    <source>
        <dbReference type="Proteomes" id="UP001177023"/>
    </source>
</evidence>
<dbReference type="PANTHER" id="PTHR12780">
    <property type="entry name" value="RNA POLYMERASE III DNA DIRECTED , 39KD SUBUNIT-RELATED"/>
    <property type="match status" value="1"/>
</dbReference>
<dbReference type="GO" id="GO:0005654">
    <property type="term" value="C:nucleoplasm"/>
    <property type="evidence" value="ECO:0007669"/>
    <property type="project" value="UniProtKB-ARBA"/>
</dbReference>
<evidence type="ECO:0008006" key="9">
    <source>
        <dbReference type="Google" id="ProtNLM"/>
    </source>
</evidence>
<comment type="subcellular location">
    <subcellularLocation>
        <location evidence="1">Nucleus</location>
    </subcellularLocation>
</comment>
<dbReference type="Pfam" id="PF05158">
    <property type="entry name" value="RNA_pol_Rpc34"/>
    <property type="match status" value="1"/>
</dbReference>
<comment type="similarity">
    <text evidence="2">Belongs to the eukaryotic RPC34/RPC39 RNA polymerase subunit family.</text>
</comment>
<sequence>MENRVKDEIVVDATDEVYRLIEGRADGLDNDTLNQLTPNLSAKERQDAINQLLAQQKLDLIQVAGQIRFKLKSGTQLEGVSQEEQLIYQLIEESSTSGIWIRELRDGSGLSQLQLRKVLKQLETRKLIKTVKAVGTTKKCYMLSQLEPSTSLTGGTFYSDRQLDAELIQSLVSVSISFLNMKRNEAREVAASNLEMQKELSLVRPAAIANFVTEKRLLNVTVTEEDIDRILEIAVLDGSAERRPDGRVRATAHVPEASPLVLIPCATCPVIDDCKPGHVIAPETCQYMRDWLGTTANVI</sequence>
<comment type="caution">
    <text evidence="7">The sequence shown here is derived from an EMBL/GenBank/DDBJ whole genome shotgun (WGS) entry which is preliminary data.</text>
</comment>
<organism evidence="7 8">
    <name type="scientific">Mesorhabditis spiculigera</name>
    <dbReference type="NCBI Taxonomy" id="96644"/>
    <lineage>
        <taxon>Eukaryota</taxon>
        <taxon>Metazoa</taxon>
        <taxon>Ecdysozoa</taxon>
        <taxon>Nematoda</taxon>
        <taxon>Chromadorea</taxon>
        <taxon>Rhabditida</taxon>
        <taxon>Rhabditina</taxon>
        <taxon>Rhabditomorpha</taxon>
        <taxon>Rhabditoidea</taxon>
        <taxon>Rhabditidae</taxon>
        <taxon>Mesorhabditinae</taxon>
        <taxon>Mesorhabditis</taxon>
    </lineage>
</organism>
<dbReference type="Proteomes" id="UP001177023">
    <property type="component" value="Unassembled WGS sequence"/>
</dbReference>
<dbReference type="FunFam" id="1.10.10.10:FF:000237">
    <property type="entry name" value="DNA-directed RNA polymerase III subunit RPC6"/>
    <property type="match status" value="1"/>
</dbReference>
<evidence type="ECO:0000256" key="6">
    <source>
        <dbReference type="ARBA" id="ARBA00055148"/>
    </source>
</evidence>
<gene>
    <name evidence="7" type="ORF">MSPICULIGERA_LOCUS12402</name>
</gene>
<dbReference type="PIRSF" id="PIRSF028763">
    <property type="entry name" value="RNA_pol_Rpc34"/>
    <property type="match status" value="1"/>
</dbReference>
<comment type="function">
    <text evidence="6">DNA-dependent RNA polymerase catalyzes the transcription of DNA into RNA using the four ribonucleoside triphosphates as substrates. Specific peripheric component of RNA polymerase III which synthesizes small RNAs, such as 5S rRNA and tRNAs.</text>
</comment>
<dbReference type="SUPFAM" id="SSF46785">
    <property type="entry name" value="Winged helix' DNA-binding domain"/>
    <property type="match status" value="2"/>
</dbReference>
<keyword evidence="4" id="KW-0804">Transcription</keyword>
<dbReference type="GO" id="GO:0005737">
    <property type="term" value="C:cytoplasm"/>
    <property type="evidence" value="ECO:0007669"/>
    <property type="project" value="UniProtKB-ARBA"/>
</dbReference>
<evidence type="ECO:0000256" key="3">
    <source>
        <dbReference type="ARBA" id="ARBA00022478"/>
    </source>
</evidence>
<dbReference type="InterPro" id="IPR036388">
    <property type="entry name" value="WH-like_DNA-bd_sf"/>
</dbReference>
<keyword evidence="8" id="KW-1185">Reference proteome</keyword>
<evidence type="ECO:0000256" key="2">
    <source>
        <dbReference type="ARBA" id="ARBA00011038"/>
    </source>
</evidence>
<dbReference type="InterPro" id="IPR016049">
    <property type="entry name" value="RNA_pol_Rpc34-like"/>
</dbReference>